<sequence>SIPVHFYMKVFTIDPVLHCMLVIVATTIGQVEIRYKIKKKSIIPQLPSLLIIKQSRRDIKLS</sequence>
<accession>A0AAD7ZKQ6</accession>
<keyword evidence="1" id="KW-0812">Transmembrane</keyword>
<evidence type="ECO:0000256" key="1">
    <source>
        <dbReference type="SAM" id="Phobius"/>
    </source>
</evidence>
<reference evidence="2" key="1">
    <citation type="journal article" date="2023" name="IScience">
        <title>Live-bearing cockroach genome reveals convergent evolutionary mechanisms linked to viviparity in insects and beyond.</title>
        <authorList>
            <person name="Fouks B."/>
            <person name="Harrison M.C."/>
            <person name="Mikhailova A.A."/>
            <person name="Marchal E."/>
            <person name="English S."/>
            <person name="Carruthers M."/>
            <person name="Jennings E.C."/>
            <person name="Chiamaka E.L."/>
            <person name="Frigard R.A."/>
            <person name="Pippel M."/>
            <person name="Attardo G.M."/>
            <person name="Benoit J.B."/>
            <person name="Bornberg-Bauer E."/>
            <person name="Tobe S.S."/>
        </authorList>
    </citation>
    <scope>NUCLEOTIDE SEQUENCE</scope>
    <source>
        <strain evidence="2">Stay&amp;Tobe</strain>
    </source>
</reference>
<keyword evidence="1" id="KW-1133">Transmembrane helix</keyword>
<gene>
    <name evidence="2" type="ORF">L9F63_003507</name>
</gene>
<feature type="transmembrane region" description="Helical" evidence="1">
    <location>
        <begin position="6"/>
        <end position="31"/>
    </location>
</feature>
<proteinExistence type="predicted"/>
<name>A0AAD7ZKQ6_DIPPU</name>
<evidence type="ECO:0000313" key="2">
    <source>
        <dbReference type="EMBL" id="KAJ9582165.1"/>
    </source>
</evidence>
<feature type="non-terminal residue" evidence="2">
    <location>
        <position position="62"/>
    </location>
</feature>
<dbReference type="EMBL" id="JASPKZ010007822">
    <property type="protein sequence ID" value="KAJ9582165.1"/>
    <property type="molecule type" value="Genomic_DNA"/>
</dbReference>
<reference evidence="2" key="2">
    <citation type="submission" date="2023-05" db="EMBL/GenBank/DDBJ databases">
        <authorList>
            <person name="Fouks B."/>
        </authorList>
    </citation>
    <scope>NUCLEOTIDE SEQUENCE</scope>
    <source>
        <strain evidence="2">Stay&amp;Tobe</strain>
        <tissue evidence="2">Testes</tissue>
    </source>
</reference>
<dbReference type="Proteomes" id="UP001233999">
    <property type="component" value="Unassembled WGS sequence"/>
</dbReference>
<keyword evidence="1" id="KW-0472">Membrane</keyword>
<evidence type="ECO:0000313" key="3">
    <source>
        <dbReference type="Proteomes" id="UP001233999"/>
    </source>
</evidence>
<feature type="non-terminal residue" evidence="2">
    <location>
        <position position="1"/>
    </location>
</feature>
<comment type="caution">
    <text evidence="2">The sequence shown here is derived from an EMBL/GenBank/DDBJ whole genome shotgun (WGS) entry which is preliminary data.</text>
</comment>
<organism evidence="2 3">
    <name type="scientific">Diploptera punctata</name>
    <name type="common">Pacific beetle cockroach</name>
    <dbReference type="NCBI Taxonomy" id="6984"/>
    <lineage>
        <taxon>Eukaryota</taxon>
        <taxon>Metazoa</taxon>
        <taxon>Ecdysozoa</taxon>
        <taxon>Arthropoda</taxon>
        <taxon>Hexapoda</taxon>
        <taxon>Insecta</taxon>
        <taxon>Pterygota</taxon>
        <taxon>Neoptera</taxon>
        <taxon>Polyneoptera</taxon>
        <taxon>Dictyoptera</taxon>
        <taxon>Blattodea</taxon>
        <taxon>Blaberoidea</taxon>
        <taxon>Blaberidae</taxon>
        <taxon>Diplopterinae</taxon>
        <taxon>Diploptera</taxon>
    </lineage>
</organism>
<protein>
    <submittedName>
        <fullName evidence="2">Uncharacterized protein</fullName>
    </submittedName>
</protein>
<dbReference type="AlphaFoldDB" id="A0AAD7ZKQ6"/>
<keyword evidence="3" id="KW-1185">Reference proteome</keyword>